<protein>
    <recommendedName>
        <fullName evidence="6">Semialdehyde dehydrogenase dimerisation domain-containing protein</fullName>
    </recommendedName>
</protein>
<dbReference type="InterPro" id="IPR000319">
    <property type="entry name" value="Asp-semialdehyde_DH_CS"/>
</dbReference>
<evidence type="ECO:0000256" key="2">
    <source>
        <dbReference type="ARBA" id="ARBA00022857"/>
    </source>
</evidence>
<evidence type="ECO:0000256" key="4">
    <source>
        <dbReference type="ARBA" id="ARBA00023167"/>
    </source>
</evidence>
<reference evidence="7" key="2">
    <citation type="submission" date="2021-01" db="EMBL/GenBank/DDBJ databases">
        <authorList>
            <person name="Schikora-Tamarit M.A."/>
        </authorList>
    </citation>
    <scope>NUCLEOTIDE SEQUENCE</scope>
    <source>
        <strain evidence="7">CBS2887</strain>
    </source>
</reference>
<dbReference type="Pfam" id="PF02774">
    <property type="entry name" value="Semialdhyde_dhC"/>
    <property type="match status" value="1"/>
</dbReference>
<dbReference type="CDD" id="cd18130">
    <property type="entry name" value="ASADH_C_arch_fung_like"/>
    <property type="match status" value="1"/>
</dbReference>
<dbReference type="GO" id="GO:0009088">
    <property type="term" value="P:threonine biosynthetic process"/>
    <property type="evidence" value="ECO:0007669"/>
    <property type="project" value="TreeGrafter"/>
</dbReference>
<keyword evidence="4" id="KW-0486">Methionine biosynthesis</keyword>
<dbReference type="GO" id="GO:0009086">
    <property type="term" value="P:methionine biosynthetic process"/>
    <property type="evidence" value="ECO:0007669"/>
    <property type="project" value="UniProtKB-KW"/>
</dbReference>
<dbReference type="OrthoDB" id="1894490at2759"/>
<accession>A0A9P8TQR8</accession>
<dbReference type="PROSITE" id="PS01103">
    <property type="entry name" value="ASD"/>
    <property type="match status" value="1"/>
</dbReference>
<evidence type="ECO:0000256" key="1">
    <source>
        <dbReference type="ARBA" id="ARBA00022605"/>
    </source>
</evidence>
<comment type="caution">
    <text evidence="7">The sequence shown here is derived from an EMBL/GenBank/DDBJ whole genome shotgun (WGS) entry which is preliminary data.</text>
</comment>
<keyword evidence="1" id="KW-0028">Amino-acid biosynthesis</keyword>
<keyword evidence="2" id="KW-0521">NADP</keyword>
<keyword evidence="3" id="KW-0560">Oxidoreductase</keyword>
<name>A0A9P8TQR8_WICPI</name>
<keyword evidence="8" id="KW-1185">Reference proteome</keyword>
<dbReference type="GO" id="GO:0004073">
    <property type="term" value="F:aspartate-semialdehyde dehydrogenase activity"/>
    <property type="evidence" value="ECO:0007669"/>
    <property type="project" value="InterPro"/>
</dbReference>
<sequence length="131" mass="14349">MISPEDLKVSAQCTRVPVIDGHTACISFSFKSATKPSVEQVKKCLRDYVCEATKLGCHSAPKNALHVLEQENRPQPRLDRDRDNGYGVSVGRVREDSVLDFKMVTLSHNTVIGAAGAGILIAEMLLKKNLI</sequence>
<dbReference type="SUPFAM" id="SSF55347">
    <property type="entry name" value="Glyceraldehyde-3-phosphate dehydrogenase-like, C-terminal domain"/>
    <property type="match status" value="1"/>
</dbReference>
<evidence type="ECO:0000256" key="5">
    <source>
        <dbReference type="ARBA" id="ARBA00029440"/>
    </source>
</evidence>
<evidence type="ECO:0000256" key="3">
    <source>
        <dbReference type="ARBA" id="ARBA00023002"/>
    </source>
</evidence>
<dbReference type="EMBL" id="JAEUBG010000760">
    <property type="protein sequence ID" value="KAH3687544.1"/>
    <property type="molecule type" value="Genomic_DNA"/>
</dbReference>
<dbReference type="GO" id="GO:0050661">
    <property type="term" value="F:NADP binding"/>
    <property type="evidence" value="ECO:0007669"/>
    <property type="project" value="InterPro"/>
</dbReference>
<dbReference type="AlphaFoldDB" id="A0A9P8TQR8"/>
<dbReference type="PANTHER" id="PTHR46718:SF1">
    <property type="entry name" value="ASPARTATE-SEMIALDEHYDE DEHYDROGENASE"/>
    <property type="match status" value="1"/>
</dbReference>
<proteinExistence type="predicted"/>
<dbReference type="PANTHER" id="PTHR46718">
    <property type="entry name" value="ASPARTATE-SEMIALDEHYDE DEHYDROGENASE"/>
    <property type="match status" value="1"/>
</dbReference>
<evidence type="ECO:0000259" key="6">
    <source>
        <dbReference type="Pfam" id="PF02774"/>
    </source>
</evidence>
<feature type="domain" description="Semialdehyde dehydrogenase dimerisation" evidence="6">
    <location>
        <begin position="6"/>
        <end position="111"/>
    </location>
</feature>
<dbReference type="GO" id="GO:0046983">
    <property type="term" value="F:protein dimerization activity"/>
    <property type="evidence" value="ECO:0007669"/>
    <property type="project" value="InterPro"/>
</dbReference>
<evidence type="ECO:0000313" key="7">
    <source>
        <dbReference type="EMBL" id="KAH3687544.1"/>
    </source>
</evidence>
<dbReference type="Gene3D" id="3.30.360.10">
    <property type="entry name" value="Dihydrodipicolinate Reductase, domain 2"/>
    <property type="match status" value="1"/>
</dbReference>
<comment type="pathway">
    <text evidence="5">Amino-acid biosynthesis.</text>
</comment>
<dbReference type="InterPro" id="IPR012280">
    <property type="entry name" value="Semialdhyde_DH_dimer_dom"/>
</dbReference>
<organism evidence="7 8">
    <name type="scientific">Wickerhamomyces pijperi</name>
    <name type="common">Yeast</name>
    <name type="synonym">Pichia pijperi</name>
    <dbReference type="NCBI Taxonomy" id="599730"/>
    <lineage>
        <taxon>Eukaryota</taxon>
        <taxon>Fungi</taxon>
        <taxon>Dikarya</taxon>
        <taxon>Ascomycota</taxon>
        <taxon>Saccharomycotina</taxon>
        <taxon>Saccharomycetes</taxon>
        <taxon>Phaffomycetales</taxon>
        <taxon>Wickerhamomycetaceae</taxon>
        <taxon>Wickerhamomyces</taxon>
    </lineage>
</organism>
<reference evidence="7" key="1">
    <citation type="journal article" date="2021" name="Open Biol.">
        <title>Shared evolutionary footprints suggest mitochondrial oxidative damage underlies multiple complex I losses in fungi.</title>
        <authorList>
            <person name="Schikora-Tamarit M.A."/>
            <person name="Marcet-Houben M."/>
            <person name="Nosek J."/>
            <person name="Gabaldon T."/>
        </authorList>
    </citation>
    <scope>NUCLEOTIDE SEQUENCE</scope>
    <source>
        <strain evidence="7">CBS2887</strain>
    </source>
</reference>
<gene>
    <name evidence="7" type="ORF">WICPIJ_001478</name>
</gene>
<dbReference type="InterPro" id="IPR051823">
    <property type="entry name" value="ASADH-related"/>
</dbReference>
<dbReference type="Proteomes" id="UP000774326">
    <property type="component" value="Unassembled WGS sequence"/>
</dbReference>
<dbReference type="Gene3D" id="3.40.50.720">
    <property type="entry name" value="NAD(P)-binding Rossmann-like Domain"/>
    <property type="match status" value="1"/>
</dbReference>
<evidence type="ECO:0000313" key="8">
    <source>
        <dbReference type="Proteomes" id="UP000774326"/>
    </source>
</evidence>